<dbReference type="EMBL" id="QRBI01000123">
    <property type="protein sequence ID" value="RMC04952.1"/>
    <property type="molecule type" value="Genomic_DNA"/>
</dbReference>
<feature type="compositionally biased region" description="Basic and acidic residues" evidence="1">
    <location>
        <begin position="128"/>
        <end position="138"/>
    </location>
</feature>
<evidence type="ECO:0000313" key="2">
    <source>
        <dbReference type="EMBL" id="RMC04952.1"/>
    </source>
</evidence>
<dbReference type="AlphaFoldDB" id="A0A3M0JVC7"/>
<dbReference type="OrthoDB" id="6764170at2759"/>
<comment type="caution">
    <text evidence="2">The sequence shown here is derived from an EMBL/GenBank/DDBJ whole genome shotgun (WGS) entry which is preliminary data.</text>
</comment>
<protein>
    <submittedName>
        <fullName evidence="2">Uncharacterized protein</fullName>
    </submittedName>
</protein>
<dbReference type="Proteomes" id="UP000269221">
    <property type="component" value="Unassembled WGS sequence"/>
</dbReference>
<proteinExistence type="predicted"/>
<accession>A0A3M0JVC7</accession>
<gene>
    <name evidence="2" type="ORF">DUI87_18130</name>
</gene>
<feature type="region of interest" description="Disordered" evidence="1">
    <location>
        <begin position="86"/>
        <end position="138"/>
    </location>
</feature>
<evidence type="ECO:0000313" key="3">
    <source>
        <dbReference type="Proteomes" id="UP000269221"/>
    </source>
</evidence>
<organism evidence="2 3">
    <name type="scientific">Hirundo rustica rustica</name>
    <dbReference type="NCBI Taxonomy" id="333673"/>
    <lineage>
        <taxon>Eukaryota</taxon>
        <taxon>Metazoa</taxon>
        <taxon>Chordata</taxon>
        <taxon>Craniata</taxon>
        <taxon>Vertebrata</taxon>
        <taxon>Euteleostomi</taxon>
        <taxon>Archelosauria</taxon>
        <taxon>Archosauria</taxon>
        <taxon>Dinosauria</taxon>
        <taxon>Saurischia</taxon>
        <taxon>Theropoda</taxon>
        <taxon>Coelurosauria</taxon>
        <taxon>Aves</taxon>
        <taxon>Neognathae</taxon>
        <taxon>Neoaves</taxon>
        <taxon>Telluraves</taxon>
        <taxon>Australaves</taxon>
        <taxon>Passeriformes</taxon>
        <taxon>Sylvioidea</taxon>
        <taxon>Hirundinidae</taxon>
        <taxon>Hirundo</taxon>
    </lineage>
</organism>
<reference evidence="2 3" key="1">
    <citation type="submission" date="2018-07" db="EMBL/GenBank/DDBJ databases">
        <title>A high quality draft genome assembly of the barn swallow (H. rustica rustica).</title>
        <authorList>
            <person name="Formenti G."/>
            <person name="Chiara M."/>
            <person name="Poveda L."/>
            <person name="Francoijs K.-J."/>
            <person name="Bonisoli-Alquati A."/>
            <person name="Canova L."/>
            <person name="Gianfranceschi L."/>
            <person name="Horner D.S."/>
            <person name="Saino N."/>
        </authorList>
    </citation>
    <scope>NUCLEOTIDE SEQUENCE [LARGE SCALE GENOMIC DNA]</scope>
    <source>
        <strain evidence="2">Chelidonia</strain>
        <tissue evidence="2">Blood</tissue>
    </source>
</reference>
<evidence type="ECO:0000256" key="1">
    <source>
        <dbReference type="SAM" id="MobiDB-lite"/>
    </source>
</evidence>
<sequence length="138" mass="14839">MGKNNTTYQYRPGTDLLGRSSEKDLWVLVDNKLSMSQQCPCGLAGQWYPEVHWEDHCQQIKGGDPAPPLSPGEVTSGVLCPVLGSSVQGRNGAPGVGPTEENKDDWGMGESFLGGKAVGTESVQPQKEAAERRSHQCL</sequence>
<name>A0A3M0JVC7_HIRRU</name>
<keyword evidence="3" id="KW-1185">Reference proteome</keyword>